<comment type="caution">
    <text evidence="2">The sequence shown here is derived from an EMBL/GenBank/DDBJ whole genome shotgun (WGS) entry which is preliminary data.</text>
</comment>
<name>A0AAE3ITI9_9BACT</name>
<feature type="domain" description="Methyltransferase type 12" evidence="1">
    <location>
        <begin position="39"/>
        <end position="133"/>
    </location>
</feature>
<dbReference type="InterPro" id="IPR013217">
    <property type="entry name" value="Methyltransf_12"/>
</dbReference>
<dbReference type="Proteomes" id="UP001209317">
    <property type="component" value="Unassembled WGS sequence"/>
</dbReference>
<evidence type="ECO:0000313" key="3">
    <source>
        <dbReference type="Proteomes" id="UP001209317"/>
    </source>
</evidence>
<dbReference type="Gene3D" id="3.40.50.150">
    <property type="entry name" value="Vaccinia Virus protein VP39"/>
    <property type="match status" value="1"/>
</dbReference>
<evidence type="ECO:0000313" key="2">
    <source>
        <dbReference type="EMBL" id="MCU7695537.1"/>
    </source>
</evidence>
<sequence length="270" mass="32212">MQKRHNDNNLYFKELANTCKEYFIPYIEKFTGINKKNVLEIGCGMGGNLYPFYERNCTVTGIDIDSTRIDFANKIFSSFNKPHLKFEFRNENFFDTALQGSFDIIIIHDVIEHIEYKEIFFEKLKSFLSHTGIVYFGFPAWHMPFGGHQQLCVSKVCSKLPFIHLLPTFLYNKFLKIFKEPNHKIEELLDIKKCRMTVEKFEQLSTFNNYEIIDRSLWLINPHYRIKFNLTPIKVNRLFASIKYLRNYYVSSCFYLLQLNVCKEQFKTKN</sequence>
<dbReference type="GO" id="GO:0032259">
    <property type="term" value="P:methylation"/>
    <property type="evidence" value="ECO:0007669"/>
    <property type="project" value="UniProtKB-KW"/>
</dbReference>
<protein>
    <submittedName>
        <fullName evidence="2">Class I SAM-dependent methyltransferase</fullName>
    </submittedName>
</protein>
<keyword evidence="2" id="KW-0489">Methyltransferase</keyword>
<dbReference type="PANTHER" id="PTHR43861">
    <property type="entry name" value="TRANS-ACONITATE 2-METHYLTRANSFERASE-RELATED"/>
    <property type="match status" value="1"/>
</dbReference>
<dbReference type="PANTHER" id="PTHR43861:SF6">
    <property type="entry name" value="METHYLTRANSFERASE TYPE 11"/>
    <property type="match status" value="1"/>
</dbReference>
<dbReference type="GO" id="GO:0008168">
    <property type="term" value="F:methyltransferase activity"/>
    <property type="evidence" value="ECO:0007669"/>
    <property type="project" value="UniProtKB-KW"/>
</dbReference>
<reference evidence="2" key="1">
    <citation type="submission" date="2022-10" db="EMBL/GenBank/DDBJ databases">
        <authorList>
            <person name="Kim H.S."/>
            <person name="Kim J.-S."/>
            <person name="Suh M.K."/>
            <person name="Eom M.K."/>
            <person name="Lee J.-S."/>
        </authorList>
    </citation>
    <scope>NUCLEOTIDE SEQUENCE</scope>
    <source>
        <strain evidence="2">LIP-5</strain>
    </source>
</reference>
<proteinExistence type="predicted"/>
<keyword evidence="3" id="KW-1185">Reference proteome</keyword>
<gene>
    <name evidence="2" type="ORF">OD355_13510</name>
</gene>
<dbReference type="SUPFAM" id="SSF53335">
    <property type="entry name" value="S-adenosyl-L-methionine-dependent methyltransferases"/>
    <property type="match status" value="1"/>
</dbReference>
<keyword evidence="2" id="KW-0808">Transferase</keyword>
<organism evidence="2 3">
    <name type="scientific">Haoranjiania flava</name>
    <dbReference type="NCBI Taxonomy" id="1856322"/>
    <lineage>
        <taxon>Bacteria</taxon>
        <taxon>Pseudomonadati</taxon>
        <taxon>Bacteroidota</taxon>
        <taxon>Chitinophagia</taxon>
        <taxon>Chitinophagales</taxon>
        <taxon>Chitinophagaceae</taxon>
        <taxon>Haoranjiania</taxon>
    </lineage>
</organism>
<evidence type="ECO:0000259" key="1">
    <source>
        <dbReference type="Pfam" id="PF08242"/>
    </source>
</evidence>
<accession>A0AAE3ITI9</accession>
<dbReference type="InterPro" id="IPR029063">
    <property type="entry name" value="SAM-dependent_MTases_sf"/>
</dbReference>
<dbReference type="CDD" id="cd02440">
    <property type="entry name" value="AdoMet_MTases"/>
    <property type="match status" value="1"/>
</dbReference>
<dbReference type="RefSeq" id="WP_263039022.1">
    <property type="nucleotide sequence ID" value="NZ_JAOTPL010000035.1"/>
</dbReference>
<dbReference type="AlphaFoldDB" id="A0AAE3ITI9"/>
<dbReference type="EMBL" id="JAOTPL010000035">
    <property type="protein sequence ID" value="MCU7695537.1"/>
    <property type="molecule type" value="Genomic_DNA"/>
</dbReference>
<dbReference type="Pfam" id="PF08242">
    <property type="entry name" value="Methyltransf_12"/>
    <property type="match status" value="1"/>
</dbReference>